<dbReference type="Proteomes" id="UP000265520">
    <property type="component" value="Unassembled WGS sequence"/>
</dbReference>
<comment type="caution">
    <text evidence="2">The sequence shown here is derived from an EMBL/GenBank/DDBJ whole genome shotgun (WGS) entry which is preliminary data.</text>
</comment>
<feature type="region of interest" description="Disordered" evidence="1">
    <location>
        <begin position="26"/>
        <end position="48"/>
    </location>
</feature>
<protein>
    <submittedName>
        <fullName evidence="2">Uncharacterized protein</fullName>
    </submittedName>
</protein>
<sequence>PLDGINGHQGSRPSIGGYIYSTLAVESGTQPPPIHQNGRGATSDAVTF</sequence>
<organism evidence="2 3">
    <name type="scientific">Trifolium medium</name>
    <dbReference type="NCBI Taxonomy" id="97028"/>
    <lineage>
        <taxon>Eukaryota</taxon>
        <taxon>Viridiplantae</taxon>
        <taxon>Streptophyta</taxon>
        <taxon>Embryophyta</taxon>
        <taxon>Tracheophyta</taxon>
        <taxon>Spermatophyta</taxon>
        <taxon>Magnoliopsida</taxon>
        <taxon>eudicotyledons</taxon>
        <taxon>Gunneridae</taxon>
        <taxon>Pentapetalae</taxon>
        <taxon>rosids</taxon>
        <taxon>fabids</taxon>
        <taxon>Fabales</taxon>
        <taxon>Fabaceae</taxon>
        <taxon>Papilionoideae</taxon>
        <taxon>50 kb inversion clade</taxon>
        <taxon>NPAAA clade</taxon>
        <taxon>Hologalegina</taxon>
        <taxon>IRL clade</taxon>
        <taxon>Trifolieae</taxon>
        <taxon>Trifolium</taxon>
    </lineage>
</organism>
<feature type="non-terminal residue" evidence="2">
    <location>
        <position position="1"/>
    </location>
</feature>
<keyword evidence="3" id="KW-1185">Reference proteome</keyword>
<name>A0A392PUK1_9FABA</name>
<dbReference type="AlphaFoldDB" id="A0A392PUK1"/>
<proteinExistence type="predicted"/>
<dbReference type="EMBL" id="LXQA010094584">
    <property type="protein sequence ID" value="MCI14986.1"/>
    <property type="molecule type" value="Genomic_DNA"/>
</dbReference>
<evidence type="ECO:0000313" key="2">
    <source>
        <dbReference type="EMBL" id="MCI14986.1"/>
    </source>
</evidence>
<evidence type="ECO:0000313" key="3">
    <source>
        <dbReference type="Proteomes" id="UP000265520"/>
    </source>
</evidence>
<reference evidence="2 3" key="1">
    <citation type="journal article" date="2018" name="Front. Plant Sci.">
        <title>Red Clover (Trifolium pratense) and Zigzag Clover (T. medium) - A Picture of Genomic Similarities and Differences.</title>
        <authorList>
            <person name="Dluhosova J."/>
            <person name="Istvanek J."/>
            <person name="Nedelnik J."/>
            <person name="Repkova J."/>
        </authorList>
    </citation>
    <scope>NUCLEOTIDE SEQUENCE [LARGE SCALE GENOMIC DNA]</scope>
    <source>
        <strain evidence="3">cv. 10/8</strain>
        <tissue evidence="2">Leaf</tissue>
    </source>
</reference>
<accession>A0A392PUK1</accession>
<evidence type="ECO:0000256" key="1">
    <source>
        <dbReference type="SAM" id="MobiDB-lite"/>
    </source>
</evidence>